<dbReference type="AlphaFoldDB" id="W7X7E8"/>
<name>W7X7E8_TETTS</name>
<evidence type="ECO:0000313" key="2">
    <source>
        <dbReference type="Proteomes" id="UP000009168"/>
    </source>
</evidence>
<dbReference type="EMBL" id="GG662749">
    <property type="protein sequence ID" value="EWS75295.1"/>
    <property type="molecule type" value="Genomic_DNA"/>
</dbReference>
<gene>
    <name evidence="1" type="ORF">TTHERM_000357139</name>
</gene>
<dbReference type="RefSeq" id="XP_012652286.1">
    <property type="nucleotide sequence ID" value="XM_012796832.1"/>
</dbReference>
<dbReference type="KEGG" id="tet:TTHERM_000357139"/>
<protein>
    <submittedName>
        <fullName evidence="1">Uncharacterized protein</fullName>
    </submittedName>
</protein>
<dbReference type="Proteomes" id="UP000009168">
    <property type="component" value="Unassembled WGS sequence"/>
</dbReference>
<reference evidence="2" key="1">
    <citation type="journal article" date="2006" name="PLoS Biol.">
        <title>Macronuclear genome sequence of the ciliate Tetrahymena thermophila, a model eukaryote.</title>
        <authorList>
            <person name="Eisen J.A."/>
            <person name="Coyne R.S."/>
            <person name="Wu M."/>
            <person name="Wu D."/>
            <person name="Thiagarajan M."/>
            <person name="Wortman J.R."/>
            <person name="Badger J.H."/>
            <person name="Ren Q."/>
            <person name="Amedeo P."/>
            <person name="Jones K.M."/>
            <person name="Tallon L.J."/>
            <person name="Delcher A.L."/>
            <person name="Salzberg S.L."/>
            <person name="Silva J.C."/>
            <person name="Haas B.J."/>
            <person name="Majoros W.H."/>
            <person name="Farzad M."/>
            <person name="Carlton J.M."/>
            <person name="Smith R.K. Jr."/>
            <person name="Garg J."/>
            <person name="Pearlman R.E."/>
            <person name="Karrer K.M."/>
            <person name="Sun L."/>
            <person name="Manning G."/>
            <person name="Elde N.C."/>
            <person name="Turkewitz A.P."/>
            <person name="Asai D.J."/>
            <person name="Wilkes D.E."/>
            <person name="Wang Y."/>
            <person name="Cai H."/>
            <person name="Collins K."/>
            <person name="Stewart B.A."/>
            <person name="Lee S.R."/>
            <person name="Wilamowska K."/>
            <person name="Weinberg Z."/>
            <person name="Ruzzo W.L."/>
            <person name="Wloga D."/>
            <person name="Gaertig J."/>
            <person name="Frankel J."/>
            <person name="Tsao C.-C."/>
            <person name="Gorovsky M.A."/>
            <person name="Keeling P.J."/>
            <person name="Waller R.F."/>
            <person name="Patron N.J."/>
            <person name="Cherry J.M."/>
            <person name="Stover N.A."/>
            <person name="Krieger C.J."/>
            <person name="del Toro C."/>
            <person name="Ryder H.F."/>
            <person name="Williamson S.C."/>
            <person name="Barbeau R.A."/>
            <person name="Hamilton E.P."/>
            <person name="Orias E."/>
        </authorList>
    </citation>
    <scope>NUCLEOTIDE SEQUENCE [LARGE SCALE GENOMIC DNA]</scope>
    <source>
        <strain evidence="2">SB210</strain>
    </source>
</reference>
<dbReference type="InParanoid" id="W7X7E8"/>
<dbReference type="GeneID" id="24438597"/>
<proteinExistence type="predicted"/>
<evidence type="ECO:0000313" key="1">
    <source>
        <dbReference type="EMBL" id="EWS75295.1"/>
    </source>
</evidence>
<accession>W7X7E8</accession>
<keyword evidence="2" id="KW-1185">Reference proteome</keyword>
<organism evidence="1 2">
    <name type="scientific">Tetrahymena thermophila (strain SB210)</name>
    <dbReference type="NCBI Taxonomy" id="312017"/>
    <lineage>
        <taxon>Eukaryota</taxon>
        <taxon>Sar</taxon>
        <taxon>Alveolata</taxon>
        <taxon>Ciliophora</taxon>
        <taxon>Intramacronucleata</taxon>
        <taxon>Oligohymenophorea</taxon>
        <taxon>Hymenostomatida</taxon>
        <taxon>Tetrahymenina</taxon>
        <taxon>Tetrahymenidae</taxon>
        <taxon>Tetrahymena</taxon>
    </lineage>
</organism>
<sequence>MRLFPNIQILQTTLMEKQYEEHIKVVTIEVKKPSKAPREAKIVIQIGIVQLFVLNVVRKLLLPQNNIPKLISITGIKKIQLNRVNKKVSEATSLAREIELIFSSQKCLDSQLVRVYPNNCKNSTKMKSLYR</sequence>